<proteinExistence type="inferred from homology"/>
<accession>A0A2B7YAR5</accession>
<reference evidence="13 14" key="1">
    <citation type="submission" date="2017-10" db="EMBL/GenBank/DDBJ databases">
        <title>Comparative genomics in systemic dimorphic fungi from Ajellomycetaceae.</title>
        <authorList>
            <person name="Munoz J.F."/>
            <person name="Mcewen J.G."/>
            <person name="Clay O.K."/>
            <person name="Cuomo C.A."/>
        </authorList>
    </citation>
    <scope>NUCLEOTIDE SEQUENCE [LARGE SCALE GENOMIC DNA]</scope>
    <source>
        <strain evidence="13 14">UAMH7299</strain>
    </source>
</reference>
<evidence type="ECO:0000256" key="5">
    <source>
        <dbReference type="ARBA" id="ARBA00012093"/>
    </source>
</evidence>
<comment type="caution">
    <text evidence="13">The sequence shown here is derived from an EMBL/GenBank/DDBJ whole genome shotgun (WGS) entry which is preliminary data.</text>
</comment>
<comment type="pathway">
    <text evidence="3">Carbohydrate biosynthesis; gluconeogenesis.</text>
</comment>
<dbReference type="InterPro" id="IPR050147">
    <property type="entry name" value="Ser/Thr_Dehydratase"/>
</dbReference>
<dbReference type="PROSITE" id="PS00165">
    <property type="entry name" value="DEHYDRATASE_SER_THR"/>
    <property type="match status" value="1"/>
</dbReference>
<comment type="catalytic activity">
    <reaction evidence="10">
        <text>L-serine = pyruvate + NH4(+)</text>
        <dbReference type="Rhea" id="RHEA:19169"/>
        <dbReference type="ChEBI" id="CHEBI:15361"/>
        <dbReference type="ChEBI" id="CHEBI:28938"/>
        <dbReference type="ChEBI" id="CHEBI:33384"/>
        <dbReference type="EC" id="4.3.1.17"/>
    </reaction>
</comment>
<evidence type="ECO:0000259" key="12">
    <source>
        <dbReference type="Pfam" id="PF00291"/>
    </source>
</evidence>
<comment type="subcellular location">
    <subcellularLocation>
        <location evidence="2">Cytoplasm</location>
    </subcellularLocation>
</comment>
<dbReference type="InterPro" id="IPR001926">
    <property type="entry name" value="TrpB-like_PALP"/>
</dbReference>
<comment type="cofactor">
    <cofactor evidence="1">
        <name>pyridoxal 5'-phosphate</name>
        <dbReference type="ChEBI" id="CHEBI:597326"/>
    </cofactor>
</comment>
<evidence type="ECO:0000256" key="6">
    <source>
        <dbReference type="ARBA" id="ARBA00022432"/>
    </source>
</evidence>
<evidence type="ECO:0000256" key="3">
    <source>
        <dbReference type="ARBA" id="ARBA00004742"/>
    </source>
</evidence>
<evidence type="ECO:0000256" key="7">
    <source>
        <dbReference type="ARBA" id="ARBA00022490"/>
    </source>
</evidence>
<dbReference type="EMBL" id="PDNA01000059">
    <property type="protein sequence ID" value="PGH18189.1"/>
    <property type="molecule type" value="Genomic_DNA"/>
</dbReference>
<evidence type="ECO:0000256" key="10">
    <source>
        <dbReference type="ARBA" id="ARBA00049406"/>
    </source>
</evidence>
<dbReference type="AlphaFoldDB" id="A0A2B7YAR5"/>
<dbReference type="GO" id="GO:0004794">
    <property type="term" value="F:threonine deaminase activity"/>
    <property type="evidence" value="ECO:0007669"/>
    <property type="project" value="TreeGrafter"/>
</dbReference>
<dbReference type="STRING" id="1447883.A0A2B7YAR5"/>
<dbReference type="SUPFAM" id="SSF53686">
    <property type="entry name" value="Tryptophan synthase beta subunit-like PLP-dependent enzymes"/>
    <property type="match status" value="1"/>
</dbReference>
<evidence type="ECO:0000256" key="4">
    <source>
        <dbReference type="ARBA" id="ARBA00010869"/>
    </source>
</evidence>
<dbReference type="GO" id="GO:0030170">
    <property type="term" value="F:pyridoxal phosphate binding"/>
    <property type="evidence" value="ECO:0007669"/>
    <property type="project" value="InterPro"/>
</dbReference>
<dbReference type="EC" id="4.3.1.17" evidence="5"/>
<name>A0A2B7YAR5_POLH7</name>
<evidence type="ECO:0000256" key="2">
    <source>
        <dbReference type="ARBA" id="ARBA00004496"/>
    </source>
</evidence>
<dbReference type="InterPro" id="IPR000634">
    <property type="entry name" value="Ser/Thr_deHydtase_PyrdxlP-BS"/>
</dbReference>
<feature type="region of interest" description="Disordered" evidence="11">
    <location>
        <begin position="241"/>
        <end position="262"/>
    </location>
</feature>
<dbReference type="GO" id="GO:0005737">
    <property type="term" value="C:cytoplasm"/>
    <property type="evidence" value="ECO:0007669"/>
    <property type="project" value="UniProtKB-SubCell"/>
</dbReference>
<dbReference type="FunFam" id="3.40.50.1100:FF:000040">
    <property type="entry name" value="L-serine dehydratase, putative"/>
    <property type="match status" value="1"/>
</dbReference>
<keyword evidence="8" id="KW-0663">Pyridoxal phosphate</keyword>
<evidence type="ECO:0000313" key="14">
    <source>
        <dbReference type="Proteomes" id="UP000224634"/>
    </source>
</evidence>
<dbReference type="Gene3D" id="3.40.50.1100">
    <property type="match status" value="2"/>
</dbReference>
<dbReference type="PANTHER" id="PTHR48078">
    <property type="entry name" value="THREONINE DEHYDRATASE, MITOCHONDRIAL-RELATED"/>
    <property type="match status" value="1"/>
</dbReference>
<dbReference type="GO" id="GO:0009097">
    <property type="term" value="P:isoleucine biosynthetic process"/>
    <property type="evidence" value="ECO:0007669"/>
    <property type="project" value="TreeGrafter"/>
</dbReference>
<evidence type="ECO:0000313" key="13">
    <source>
        <dbReference type="EMBL" id="PGH18189.1"/>
    </source>
</evidence>
<gene>
    <name evidence="13" type="ORF">AJ80_04576</name>
</gene>
<comment type="similarity">
    <text evidence="4">Belongs to the serine/threonine dehydratase family.</text>
</comment>
<protein>
    <recommendedName>
        <fullName evidence="5">L-serine ammonia-lyase</fullName>
        <ecNumber evidence="5">4.3.1.17</ecNumber>
    </recommendedName>
</protein>
<evidence type="ECO:0000256" key="11">
    <source>
        <dbReference type="SAM" id="MobiDB-lite"/>
    </source>
</evidence>
<sequence>MGSFEEAAGPHRNWKPWIETPIIESAALSRDVGCRVFLKLENLQPSGSFKSRAIGNLVLSHISNPSNHGKNLHFFLPSGGNAGLAASKAAKSLGYQCTVVAPRTLNPSMADRLRGAGATVITHGETIAEAARYMREVLMEELKVESGTQNTVDNDTGSSNDTDTVAIELHPFDHERIWEGGSTLVDELAHQLPPPDIDDEFEMRNFSDKPLPVDGIICSVGGGGLMNGIIQGVERHVKIHNRGKSQRRPPPSVVNGGPDNDNNNNIHIIATETYGAESLSLSIAQRSLIKLPAITSQASSLGVVTIAQRTLENALTPPAGVEVHSLVLHDSQAARGVLRLLDDEKLLVELACGVSVEAAVVKDVDVSMNGCMGKKGNGAADTPPLTSRLARIIPNFGPKSRVVIVVCGGGNVTLPMLMEWKQRLENGWGSAEVCS</sequence>
<dbReference type="Pfam" id="PF00291">
    <property type="entry name" value="PALP"/>
    <property type="match status" value="1"/>
</dbReference>
<keyword evidence="7" id="KW-0963">Cytoplasm</keyword>
<evidence type="ECO:0000256" key="8">
    <source>
        <dbReference type="ARBA" id="ARBA00022898"/>
    </source>
</evidence>
<keyword evidence="6" id="KW-0312">Gluconeogenesis</keyword>
<dbReference type="GO" id="GO:0006567">
    <property type="term" value="P:L-threonine catabolic process"/>
    <property type="evidence" value="ECO:0007669"/>
    <property type="project" value="TreeGrafter"/>
</dbReference>
<organism evidence="13 14">
    <name type="scientific">Polytolypa hystricis (strain UAMH7299)</name>
    <dbReference type="NCBI Taxonomy" id="1447883"/>
    <lineage>
        <taxon>Eukaryota</taxon>
        <taxon>Fungi</taxon>
        <taxon>Dikarya</taxon>
        <taxon>Ascomycota</taxon>
        <taxon>Pezizomycotina</taxon>
        <taxon>Eurotiomycetes</taxon>
        <taxon>Eurotiomycetidae</taxon>
        <taxon>Onygenales</taxon>
        <taxon>Onygenales incertae sedis</taxon>
        <taxon>Polytolypa</taxon>
    </lineage>
</organism>
<evidence type="ECO:0000256" key="9">
    <source>
        <dbReference type="ARBA" id="ARBA00023239"/>
    </source>
</evidence>
<dbReference type="InterPro" id="IPR036052">
    <property type="entry name" value="TrpB-like_PALP_sf"/>
</dbReference>
<dbReference type="GO" id="GO:0003941">
    <property type="term" value="F:L-serine ammonia-lyase activity"/>
    <property type="evidence" value="ECO:0007669"/>
    <property type="project" value="UniProtKB-EC"/>
</dbReference>
<dbReference type="GO" id="GO:0006094">
    <property type="term" value="P:gluconeogenesis"/>
    <property type="evidence" value="ECO:0007669"/>
    <property type="project" value="UniProtKB-KW"/>
</dbReference>
<dbReference type="OrthoDB" id="7773036at2759"/>
<dbReference type="Proteomes" id="UP000224634">
    <property type="component" value="Unassembled WGS sequence"/>
</dbReference>
<keyword evidence="9" id="KW-0456">Lyase</keyword>
<evidence type="ECO:0000256" key="1">
    <source>
        <dbReference type="ARBA" id="ARBA00001933"/>
    </source>
</evidence>
<dbReference type="GO" id="GO:0006565">
    <property type="term" value="P:L-serine catabolic process"/>
    <property type="evidence" value="ECO:0007669"/>
    <property type="project" value="TreeGrafter"/>
</dbReference>
<feature type="domain" description="Tryptophan synthase beta chain-like PALP" evidence="12">
    <location>
        <begin position="19"/>
        <end position="361"/>
    </location>
</feature>
<dbReference type="PANTHER" id="PTHR48078:SF4">
    <property type="entry name" value="DEHYDRATASE, PUTATIVE (AFU_ORTHOLOGUE AFUA_4G07810)-RELATED"/>
    <property type="match status" value="1"/>
</dbReference>
<keyword evidence="14" id="KW-1185">Reference proteome</keyword>